<evidence type="ECO:0000313" key="2">
    <source>
        <dbReference type="EMBL" id="ARK32688.1"/>
    </source>
</evidence>
<accession>A0A1X9MGX4</accession>
<dbReference type="STRING" id="199441.BkAM31D_24095"/>
<dbReference type="RefSeq" id="WP_235820435.1">
    <property type="nucleotide sequence ID" value="NZ_CP020814.1"/>
</dbReference>
<proteinExistence type="predicted"/>
<protein>
    <submittedName>
        <fullName evidence="2">Uncharacterized protein</fullName>
    </submittedName>
</protein>
<feature type="coiled-coil region" evidence="1">
    <location>
        <begin position="32"/>
        <end position="66"/>
    </location>
</feature>
<keyword evidence="1" id="KW-0175">Coiled coil</keyword>
<evidence type="ECO:0000313" key="3">
    <source>
        <dbReference type="Proteomes" id="UP000193006"/>
    </source>
</evidence>
<dbReference type="Proteomes" id="UP000193006">
    <property type="component" value="Chromosome"/>
</dbReference>
<organism evidence="2 3">
    <name type="scientific">Halalkalibacter krulwichiae</name>
    <dbReference type="NCBI Taxonomy" id="199441"/>
    <lineage>
        <taxon>Bacteria</taxon>
        <taxon>Bacillati</taxon>
        <taxon>Bacillota</taxon>
        <taxon>Bacilli</taxon>
        <taxon>Bacillales</taxon>
        <taxon>Bacillaceae</taxon>
        <taxon>Halalkalibacter</taxon>
    </lineage>
</organism>
<sequence>MMEWALSILFGVAVALLVLSFVKAKKTQEIEKQEMEQLSISLMEEMQELQKQLHDLALDNEITAREAGVKSVATKQRAVLRQVIDLHRRGYSYEGIAAQTTASETEIRLMLAPYIEAKNERRQVANEG</sequence>
<keyword evidence="3" id="KW-1185">Reference proteome</keyword>
<dbReference type="KEGG" id="bkw:BkAM31D_24095"/>
<gene>
    <name evidence="2" type="ORF">BkAM31D_24095</name>
</gene>
<evidence type="ECO:0000256" key="1">
    <source>
        <dbReference type="SAM" id="Coils"/>
    </source>
</evidence>
<dbReference type="AlphaFoldDB" id="A0A1X9MGX4"/>
<name>A0A1X9MGX4_9BACI</name>
<reference evidence="2 3" key="1">
    <citation type="submission" date="2017-04" db="EMBL/GenBank/DDBJ databases">
        <title>Bacillus krulwichiae AM31D Genome sequencing and assembly.</title>
        <authorList>
            <person name="Krulwich T.A."/>
            <person name="Anastor L."/>
            <person name="Ehrlich R."/>
            <person name="Ehrlich G.D."/>
            <person name="Janto B."/>
        </authorList>
    </citation>
    <scope>NUCLEOTIDE SEQUENCE [LARGE SCALE GENOMIC DNA]</scope>
    <source>
        <strain evidence="2 3">AM31D</strain>
    </source>
</reference>
<dbReference type="EMBL" id="CP020814">
    <property type="protein sequence ID" value="ARK32688.1"/>
    <property type="molecule type" value="Genomic_DNA"/>
</dbReference>